<reference evidence="2" key="1">
    <citation type="submission" date="2023-03" db="EMBL/GenBank/DDBJ databases">
        <title>Massive genome expansion in bonnet fungi (Mycena s.s.) driven by repeated elements and novel gene families across ecological guilds.</title>
        <authorList>
            <consortium name="Lawrence Berkeley National Laboratory"/>
            <person name="Harder C.B."/>
            <person name="Miyauchi S."/>
            <person name="Viragh M."/>
            <person name="Kuo A."/>
            <person name="Thoen E."/>
            <person name="Andreopoulos B."/>
            <person name="Lu D."/>
            <person name="Skrede I."/>
            <person name="Drula E."/>
            <person name="Henrissat B."/>
            <person name="Morin E."/>
            <person name="Kohler A."/>
            <person name="Barry K."/>
            <person name="LaButti K."/>
            <person name="Morin E."/>
            <person name="Salamov A."/>
            <person name="Lipzen A."/>
            <person name="Mereny Z."/>
            <person name="Hegedus B."/>
            <person name="Baldrian P."/>
            <person name="Stursova M."/>
            <person name="Weitz H."/>
            <person name="Taylor A."/>
            <person name="Grigoriev I.V."/>
            <person name="Nagy L.G."/>
            <person name="Martin F."/>
            <person name="Kauserud H."/>
        </authorList>
    </citation>
    <scope>NUCLEOTIDE SEQUENCE</scope>
    <source>
        <strain evidence="2">CBHHK182m</strain>
    </source>
</reference>
<proteinExistence type="predicted"/>
<dbReference type="AlphaFoldDB" id="A0AAD7HBJ8"/>
<evidence type="ECO:0000313" key="2">
    <source>
        <dbReference type="EMBL" id="KAJ7716551.1"/>
    </source>
</evidence>
<keyword evidence="1" id="KW-0732">Signal</keyword>
<name>A0AAD7HBJ8_9AGAR</name>
<keyword evidence="3" id="KW-1185">Reference proteome</keyword>
<comment type="caution">
    <text evidence="2">The sequence shown here is derived from an EMBL/GenBank/DDBJ whole genome shotgun (WGS) entry which is preliminary data.</text>
</comment>
<protein>
    <submittedName>
        <fullName evidence="2">Uncharacterized protein</fullName>
    </submittedName>
</protein>
<dbReference type="SUPFAM" id="SSF50998">
    <property type="entry name" value="Quinoprotein alcohol dehydrogenase-like"/>
    <property type="match status" value="1"/>
</dbReference>
<accession>A0AAD7HBJ8</accession>
<dbReference type="EMBL" id="JARKIB010000290">
    <property type="protein sequence ID" value="KAJ7716551.1"/>
    <property type="molecule type" value="Genomic_DNA"/>
</dbReference>
<feature type="chain" id="PRO_5042255784" evidence="1">
    <location>
        <begin position="21"/>
        <end position="447"/>
    </location>
</feature>
<dbReference type="InterPro" id="IPR011047">
    <property type="entry name" value="Quinoprotein_ADH-like_sf"/>
</dbReference>
<evidence type="ECO:0000256" key="1">
    <source>
        <dbReference type="SAM" id="SignalP"/>
    </source>
</evidence>
<evidence type="ECO:0000313" key="3">
    <source>
        <dbReference type="Proteomes" id="UP001215598"/>
    </source>
</evidence>
<dbReference type="Proteomes" id="UP001215598">
    <property type="component" value="Unassembled WGS sequence"/>
</dbReference>
<feature type="signal peptide" evidence="1">
    <location>
        <begin position="1"/>
        <end position="20"/>
    </location>
</feature>
<sequence length="447" mass="48675">MAPSLYLAALLLAQLLAGRANTVHTNTGQSSTNSLEDSELLDIVLVASVDGQFHVLNRSTGHILRSKWSEPSSFPSTGTRAPESAALLPLVHTSHPDLVDDGADQETYIIEPQSGNIYILPSPSTSESPLQRFPLSVPELVDMSPFSFASGPRFFVGWKETRIVGVDIETGKARVVTDGCASTICSSHPYQEALSEFPSDLNVEGTPKPTEVFVNRTDYHVTIHHRTSNRVLQALSFSRYGPHQRNNILQEGYTKTEDDKYMQSAPNGAVLAFDGAGSGFGGSMFLAGPIAAIFDVLRKPDRGSPFVLLQPRAPSSALLTFMSGTDSTTPYLDSAYVGIIEEPETPTGSLFVMTPDQFPLGAKYGGGRRKINYRPVPLPHLSGEGPLATPRVVEQEYEEDEVRCELKTDKFVDRRCLVGMHPFRGGDKDGSEMRAKQGVDEAFLVLE</sequence>
<gene>
    <name evidence="2" type="ORF">B0H16DRAFT_457010</name>
</gene>
<organism evidence="2 3">
    <name type="scientific">Mycena metata</name>
    <dbReference type="NCBI Taxonomy" id="1033252"/>
    <lineage>
        <taxon>Eukaryota</taxon>
        <taxon>Fungi</taxon>
        <taxon>Dikarya</taxon>
        <taxon>Basidiomycota</taxon>
        <taxon>Agaricomycotina</taxon>
        <taxon>Agaricomycetes</taxon>
        <taxon>Agaricomycetidae</taxon>
        <taxon>Agaricales</taxon>
        <taxon>Marasmiineae</taxon>
        <taxon>Mycenaceae</taxon>
        <taxon>Mycena</taxon>
    </lineage>
</organism>